<evidence type="ECO:0000256" key="1">
    <source>
        <dbReference type="SAM" id="MobiDB-lite"/>
    </source>
</evidence>
<evidence type="ECO:0000313" key="4">
    <source>
        <dbReference type="Proteomes" id="UP000076761"/>
    </source>
</evidence>
<accession>A0A165N8R3</accession>
<dbReference type="OrthoDB" id="5569250at2759"/>
<dbReference type="Pfam" id="PF17667">
    <property type="entry name" value="Pkinase_fungal"/>
    <property type="match status" value="2"/>
</dbReference>
<feature type="domain" description="Fungal-type protein kinase" evidence="2">
    <location>
        <begin position="177"/>
        <end position="279"/>
    </location>
</feature>
<dbReference type="InterPro" id="IPR040976">
    <property type="entry name" value="Pkinase_fungal"/>
</dbReference>
<dbReference type="InterPro" id="IPR011009">
    <property type="entry name" value="Kinase-like_dom_sf"/>
</dbReference>
<feature type="region of interest" description="Disordered" evidence="1">
    <location>
        <begin position="443"/>
        <end position="463"/>
    </location>
</feature>
<dbReference type="Gene3D" id="1.10.510.10">
    <property type="entry name" value="Transferase(Phosphotransferase) domain 1"/>
    <property type="match status" value="1"/>
</dbReference>
<name>A0A165N8R3_9AGAM</name>
<dbReference type="PANTHER" id="PTHR38248">
    <property type="entry name" value="FUNK1 6"/>
    <property type="match status" value="1"/>
</dbReference>
<keyword evidence="4" id="KW-1185">Reference proteome</keyword>
<gene>
    <name evidence="3" type="ORF">NEOLEDRAFT_978633</name>
</gene>
<dbReference type="EMBL" id="KV425644">
    <property type="protein sequence ID" value="KZT19315.1"/>
    <property type="molecule type" value="Genomic_DNA"/>
</dbReference>
<organism evidence="3 4">
    <name type="scientific">Neolentinus lepideus HHB14362 ss-1</name>
    <dbReference type="NCBI Taxonomy" id="1314782"/>
    <lineage>
        <taxon>Eukaryota</taxon>
        <taxon>Fungi</taxon>
        <taxon>Dikarya</taxon>
        <taxon>Basidiomycota</taxon>
        <taxon>Agaricomycotina</taxon>
        <taxon>Agaricomycetes</taxon>
        <taxon>Gloeophyllales</taxon>
        <taxon>Gloeophyllaceae</taxon>
        <taxon>Neolentinus</taxon>
    </lineage>
</organism>
<feature type="compositionally biased region" description="Polar residues" evidence="1">
    <location>
        <begin position="443"/>
        <end position="452"/>
    </location>
</feature>
<dbReference type="SUPFAM" id="SSF56112">
    <property type="entry name" value="Protein kinase-like (PK-like)"/>
    <property type="match status" value="1"/>
</dbReference>
<dbReference type="STRING" id="1314782.A0A165N8R3"/>
<reference evidence="3 4" key="1">
    <citation type="journal article" date="2016" name="Mol. Biol. Evol.">
        <title>Comparative Genomics of Early-Diverging Mushroom-Forming Fungi Provides Insights into the Origins of Lignocellulose Decay Capabilities.</title>
        <authorList>
            <person name="Nagy L.G."/>
            <person name="Riley R."/>
            <person name="Tritt A."/>
            <person name="Adam C."/>
            <person name="Daum C."/>
            <person name="Floudas D."/>
            <person name="Sun H."/>
            <person name="Yadav J.S."/>
            <person name="Pangilinan J."/>
            <person name="Larsson K.H."/>
            <person name="Matsuura K."/>
            <person name="Barry K."/>
            <person name="Labutti K."/>
            <person name="Kuo R."/>
            <person name="Ohm R.A."/>
            <person name="Bhattacharya S.S."/>
            <person name="Shirouzu T."/>
            <person name="Yoshinaga Y."/>
            <person name="Martin F.M."/>
            <person name="Grigoriev I.V."/>
            <person name="Hibbett D.S."/>
        </authorList>
    </citation>
    <scope>NUCLEOTIDE SEQUENCE [LARGE SCALE GENOMIC DNA]</scope>
    <source>
        <strain evidence="3 4">HHB14362 ss-1</strain>
    </source>
</reference>
<evidence type="ECO:0000259" key="2">
    <source>
        <dbReference type="Pfam" id="PF17667"/>
    </source>
</evidence>
<proteinExistence type="predicted"/>
<evidence type="ECO:0000313" key="3">
    <source>
        <dbReference type="EMBL" id="KZT19315.1"/>
    </source>
</evidence>
<dbReference type="Proteomes" id="UP000076761">
    <property type="component" value="Unassembled WGS sequence"/>
</dbReference>
<dbReference type="PANTHER" id="PTHR38248:SF2">
    <property type="entry name" value="FUNK1 11"/>
    <property type="match status" value="1"/>
</dbReference>
<sequence>MACPKSFSSIISLSMIDIHHDPETFVRFILGMSSLNASDLGFDPRIYWRLKQQYFKPDLESDVEYRISRLNSKSLMRGRGTACYRVDHEGEKFFLKLYWHPVEKVPEWEFLLKAQEADIKGVAKVELYGEYVCISDLRCVPLVSTVGCDINDRVYTFIMQPMYGGTLTLKEFWKSYPEEQFLLAYRDTLAASMELLQIGIIHGDVNPFNILYNPGGLPGSRGILIDFDMALYIDEGQARDTVEPIIRVEAFRSIKVQEGHRYCHFDDIESFLYTYFRVCVCKPAEDDYVEFFTQDVIVDWKNSDHAMLKSFKKRLFGADNGHALRCLYGRDLSRPVLDLFIDLQRFFERQISRSLRKIDEERLGYNREEQSRPCLRVSDRLRAKMAERLDKLYERMPETYIKSLDAEGCNKWFTLLAKRHYYELLYYVDHAVATLRRTSSDAQTEITSQASEPSAPCGDRNYPKLSESKNAALQAASGNGLNVITSITNTPESNVKRTRSASDSISCNGREAKKAKEAVYYRIM</sequence>
<feature type="domain" description="Fungal-type protein kinase" evidence="2">
    <location>
        <begin position="10"/>
        <end position="126"/>
    </location>
</feature>
<protein>
    <recommendedName>
        <fullName evidence="2">Fungal-type protein kinase domain-containing protein</fullName>
    </recommendedName>
</protein>
<dbReference type="InParanoid" id="A0A165N8R3"/>
<dbReference type="AlphaFoldDB" id="A0A165N8R3"/>